<name>A0A1J5QHU3_9ZZZZ</name>
<reference evidence="1" key="1">
    <citation type="submission" date="2016-10" db="EMBL/GenBank/DDBJ databases">
        <title>Sequence of Gallionella enrichment culture.</title>
        <authorList>
            <person name="Poehlein A."/>
            <person name="Muehling M."/>
            <person name="Daniel R."/>
        </authorList>
    </citation>
    <scope>NUCLEOTIDE SEQUENCE</scope>
</reference>
<comment type="caution">
    <text evidence="1">The sequence shown here is derived from an EMBL/GenBank/DDBJ whole genome shotgun (WGS) entry which is preliminary data.</text>
</comment>
<sequence>MTDDTTKISGLSVYAQGAYKVQLSSGKQTREKHRVDLRADVDPATGAVRFYVDPEDLDKVR</sequence>
<dbReference type="EMBL" id="MLJW01001198">
    <property type="protein sequence ID" value="OIQ79535.1"/>
    <property type="molecule type" value="Genomic_DNA"/>
</dbReference>
<organism evidence="1">
    <name type="scientific">mine drainage metagenome</name>
    <dbReference type="NCBI Taxonomy" id="410659"/>
    <lineage>
        <taxon>unclassified sequences</taxon>
        <taxon>metagenomes</taxon>
        <taxon>ecological metagenomes</taxon>
    </lineage>
</organism>
<gene>
    <name evidence="1" type="ORF">GALL_387250</name>
</gene>
<evidence type="ECO:0000313" key="1">
    <source>
        <dbReference type="EMBL" id="OIQ79535.1"/>
    </source>
</evidence>
<dbReference type="AlphaFoldDB" id="A0A1J5QHU3"/>
<accession>A0A1J5QHU3</accession>
<protein>
    <submittedName>
        <fullName evidence="1">Uncharacterized protein</fullName>
    </submittedName>
</protein>
<proteinExistence type="predicted"/>